<evidence type="ECO:0000313" key="3">
    <source>
        <dbReference type="Proteomes" id="UP000027059"/>
    </source>
</evidence>
<proteinExistence type="predicted"/>
<feature type="region of interest" description="Disordered" evidence="1">
    <location>
        <begin position="105"/>
        <end position="127"/>
    </location>
</feature>
<dbReference type="EMBL" id="CP007243">
    <property type="protein sequence ID" value="AIA31929.1"/>
    <property type="molecule type" value="Genomic_DNA"/>
</dbReference>
<evidence type="ECO:0000313" key="2">
    <source>
        <dbReference type="EMBL" id="AIA31929.1"/>
    </source>
</evidence>
<keyword evidence="3" id="KW-1185">Reference proteome</keyword>
<accession>A0A059XTI3</accession>
<dbReference type="HOGENOM" id="CLU_1967819_0_0_0"/>
<name>A0A059XTI3_9BACT</name>
<organism evidence="2 3">
    <name type="scientific">Leptospirillum ferriphilum YSK</name>
    <dbReference type="NCBI Taxonomy" id="1441628"/>
    <lineage>
        <taxon>Bacteria</taxon>
        <taxon>Pseudomonadati</taxon>
        <taxon>Nitrospirota</taxon>
        <taxon>Nitrospiria</taxon>
        <taxon>Nitrospirales</taxon>
        <taxon>Nitrospiraceae</taxon>
        <taxon>Leptospirillum</taxon>
    </lineage>
</organism>
<reference evidence="3" key="1">
    <citation type="submission" date="2014-02" db="EMBL/GenBank/DDBJ databases">
        <title>Complete genome sequence and comparative genomic analysis of the nitrogen-fixing bacterium Leptospirillum ferriphilum YSK.</title>
        <authorList>
            <person name="Guo X."/>
            <person name="Yin H."/>
            <person name="Liang Y."/>
            <person name="Hu Q."/>
            <person name="Ma L."/>
            <person name="Xiao Y."/>
            <person name="Zhang X."/>
            <person name="Qiu G."/>
            <person name="Liu X."/>
        </authorList>
    </citation>
    <scope>NUCLEOTIDE SEQUENCE [LARGE SCALE GENOMIC DNA]</scope>
    <source>
        <strain evidence="3">YSK</strain>
    </source>
</reference>
<evidence type="ECO:0000256" key="1">
    <source>
        <dbReference type="SAM" id="MobiDB-lite"/>
    </source>
</evidence>
<reference evidence="2 3" key="2">
    <citation type="journal article" date="2015" name="Biomed. Res. Int.">
        <title>Effects of Arsenite Resistance on the Growth and Functional Gene Expression of Leptospirillum ferriphilum and Acidithiobacillus thiooxidans in Pure Culture and Coculture.</title>
        <authorList>
            <person name="Jiang H."/>
            <person name="Liang Y."/>
            <person name="Yin H."/>
            <person name="Xiao Y."/>
            <person name="Guo X."/>
            <person name="Xu Y."/>
            <person name="Hu Q."/>
            <person name="Liu H."/>
            <person name="Liu X."/>
        </authorList>
    </citation>
    <scope>NUCLEOTIDE SEQUENCE [LARGE SCALE GENOMIC DNA]</scope>
    <source>
        <strain evidence="2 3">YSK</strain>
    </source>
</reference>
<gene>
    <name evidence="2" type="ORF">Y981_10470</name>
</gene>
<dbReference type="AlphaFoldDB" id="A0A059XTI3"/>
<protein>
    <submittedName>
        <fullName evidence="2">Uncharacterized protein</fullName>
    </submittedName>
</protein>
<dbReference type="Proteomes" id="UP000027059">
    <property type="component" value="Chromosome"/>
</dbReference>
<dbReference type="KEGG" id="lfp:Y981_10470"/>
<sequence>MVMANRTRRTDAESSGRDFRCCDVVPECRGWILIACFLWCFLGAPTLVLAGGQGTGPGQSGQQKVFLGPPVRDVHLGKKRTENPLVVVPPQTGRGVKLWDEARFSSESPSGASSREHHLFLSGTKRP</sequence>